<accession>A0A3Q9FRA3</accession>
<dbReference type="SUPFAM" id="SSF53335">
    <property type="entry name" value="S-adenosyl-L-methionine-dependent methyltransferases"/>
    <property type="match status" value="1"/>
</dbReference>
<dbReference type="EMBL" id="CP034587">
    <property type="protein sequence ID" value="AZQ70011.1"/>
    <property type="molecule type" value="Genomic_DNA"/>
</dbReference>
<gene>
    <name evidence="1" type="ORF">EKH77_01170</name>
</gene>
<dbReference type="RefSeq" id="WP_126912576.1">
    <property type="nucleotide sequence ID" value="NZ_CP034587.1"/>
</dbReference>
<protein>
    <recommendedName>
        <fullName evidence="3">Class I SAM-dependent methyltransferase</fullName>
    </recommendedName>
</protein>
<dbReference type="Proteomes" id="UP000267900">
    <property type="component" value="Chromosome"/>
</dbReference>
<organism evidence="1 2">
    <name type="scientific">Streptomyces luteoverticillatus</name>
    <name type="common">Streptoverticillium luteoverticillatus</name>
    <dbReference type="NCBI Taxonomy" id="66425"/>
    <lineage>
        <taxon>Bacteria</taxon>
        <taxon>Bacillati</taxon>
        <taxon>Actinomycetota</taxon>
        <taxon>Actinomycetes</taxon>
        <taxon>Kitasatosporales</taxon>
        <taxon>Streptomycetaceae</taxon>
        <taxon>Streptomyces</taxon>
    </lineage>
</organism>
<reference evidence="1 2" key="1">
    <citation type="submission" date="2018-12" db="EMBL/GenBank/DDBJ databases">
        <title>The whole draft genome of Streptomyce luteoverticillatus CGMCC 15060.</title>
        <authorList>
            <person name="Feng Z."/>
            <person name="Chen G."/>
            <person name="Zhang J."/>
            <person name="Zhu H."/>
            <person name="Yu X."/>
            <person name="Zhang W."/>
            <person name="Zhang X."/>
        </authorList>
    </citation>
    <scope>NUCLEOTIDE SEQUENCE [LARGE SCALE GENOMIC DNA]</scope>
    <source>
        <strain evidence="1 2">CGMCC 15060</strain>
    </source>
</reference>
<dbReference type="InterPro" id="IPR029063">
    <property type="entry name" value="SAM-dependent_MTases_sf"/>
</dbReference>
<proteinExistence type="predicted"/>
<evidence type="ECO:0000313" key="2">
    <source>
        <dbReference type="Proteomes" id="UP000267900"/>
    </source>
</evidence>
<keyword evidence="2" id="KW-1185">Reference proteome</keyword>
<dbReference type="OrthoDB" id="7055571at2"/>
<evidence type="ECO:0008006" key="3">
    <source>
        <dbReference type="Google" id="ProtNLM"/>
    </source>
</evidence>
<sequence>MGTDAADRADHWGKSSFDDIYDRPDPRAYFTRLAPLRYQIPHHAQPVFRALLADRARAHPGGPVTMVDLCCSYGINAALVNHDLTLRELYEHYTSPRTAELSLDELIAVDKEFYAGRRRADAVPVVGVDASPRAVGYAAAVGLLDTAFAANLETVPAGAALTEALAPAGLITVTGGLSYIGPRTFDTVLAPSGGRAWVAAFVVRPVDFRPVAAVLGRYGLVTRPSGAPHRQRRFTDPDERRRTLESLAAAGLDPAGREAEGYYHAVLHEARPPEDWDPSLSG</sequence>
<dbReference type="AlphaFoldDB" id="A0A3Q9FRA3"/>
<name>A0A3Q9FRA3_STRLT</name>
<evidence type="ECO:0000313" key="1">
    <source>
        <dbReference type="EMBL" id="AZQ70011.1"/>
    </source>
</evidence>